<organism evidence="1 2">
    <name type="scientific">Crucibulum laeve</name>
    <dbReference type="NCBI Taxonomy" id="68775"/>
    <lineage>
        <taxon>Eukaryota</taxon>
        <taxon>Fungi</taxon>
        <taxon>Dikarya</taxon>
        <taxon>Basidiomycota</taxon>
        <taxon>Agaricomycotina</taxon>
        <taxon>Agaricomycetes</taxon>
        <taxon>Agaricomycetidae</taxon>
        <taxon>Agaricales</taxon>
        <taxon>Agaricineae</taxon>
        <taxon>Nidulariaceae</taxon>
        <taxon>Crucibulum</taxon>
    </lineage>
</organism>
<keyword evidence="2" id="KW-1185">Reference proteome</keyword>
<evidence type="ECO:0000313" key="2">
    <source>
        <dbReference type="Proteomes" id="UP000308652"/>
    </source>
</evidence>
<dbReference type="EMBL" id="ML213670">
    <property type="protein sequence ID" value="TFK32572.1"/>
    <property type="molecule type" value="Genomic_DNA"/>
</dbReference>
<dbReference type="AlphaFoldDB" id="A0A5C3LIR1"/>
<protein>
    <recommendedName>
        <fullName evidence="3">F-box domain-containing protein</fullName>
    </recommendedName>
</protein>
<accession>A0A5C3LIR1</accession>
<dbReference type="SUPFAM" id="SSF52047">
    <property type="entry name" value="RNI-like"/>
    <property type="match status" value="1"/>
</dbReference>
<dbReference type="OrthoDB" id="2663142at2759"/>
<proteinExistence type="predicted"/>
<sequence length="539" mass="61363">MHPALSDPHNLRLILEYHDPVLQSRLHENLTFFQLTKTIVAAARVCKAFSEPALDILWRRVLGLFPLFRILPLKLINGKYVIWQRPSEIELARFRLYGARIKELRLVLSSITGLTEVERHWERMDPSFYPFLLSLGFNILPSLKVLCYDMVPEQRQLAALELPVFLSPSIEHLDFGRLDLGPEGSSSECEEVGRSSLMRTRISITVMHYPCANLQSACIRGRLDPQYFELLPRFSSVKALTLSFVDSDRPLIKALSGFDHLSYLNITLAPRVDDGLEEHDSRYRLSHLKTFILHGSAARIIHFLSHVDGEDIRSIKLSTDSRNPSALFSRICRICELVASFKKLEGFSLSIHDSEGRLRSGSVPDIDVKSFMEPLLQLDLKDFSCLLPACVLVTNESARQMVLKWRSLRTCAVNYLQTPTSAFLPPSILNHSAKHQPDLEELVVSIDYPARLDDADMNIDPPSKHKLKVLNLGCSVFQNVITAAIHIDSLFPYLEEVNLRFLSSIGDTTTLPLLRKTIFERQQTRREKRARGWRQGSLA</sequence>
<dbReference type="Proteomes" id="UP000308652">
    <property type="component" value="Unassembled WGS sequence"/>
</dbReference>
<reference evidence="1 2" key="1">
    <citation type="journal article" date="2019" name="Nat. Ecol. Evol.">
        <title>Megaphylogeny resolves global patterns of mushroom evolution.</title>
        <authorList>
            <person name="Varga T."/>
            <person name="Krizsan K."/>
            <person name="Foldi C."/>
            <person name="Dima B."/>
            <person name="Sanchez-Garcia M."/>
            <person name="Sanchez-Ramirez S."/>
            <person name="Szollosi G.J."/>
            <person name="Szarkandi J.G."/>
            <person name="Papp V."/>
            <person name="Albert L."/>
            <person name="Andreopoulos W."/>
            <person name="Angelini C."/>
            <person name="Antonin V."/>
            <person name="Barry K.W."/>
            <person name="Bougher N.L."/>
            <person name="Buchanan P."/>
            <person name="Buyck B."/>
            <person name="Bense V."/>
            <person name="Catcheside P."/>
            <person name="Chovatia M."/>
            <person name="Cooper J."/>
            <person name="Damon W."/>
            <person name="Desjardin D."/>
            <person name="Finy P."/>
            <person name="Geml J."/>
            <person name="Haridas S."/>
            <person name="Hughes K."/>
            <person name="Justo A."/>
            <person name="Karasinski D."/>
            <person name="Kautmanova I."/>
            <person name="Kiss B."/>
            <person name="Kocsube S."/>
            <person name="Kotiranta H."/>
            <person name="LaButti K.M."/>
            <person name="Lechner B.E."/>
            <person name="Liimatainen K."/>
            <person name="Lipzen A."/>
            <person name="Lukacs Z."/>
            <person name="Mihaltcheva S."/>
            <person name="Morgado L.N."/>
            <person name="Niskanen T."/>
            <person name="Noordeloos M.E."/>
            <person name="Ohm R.A."/>
            <person name="Ortiz-Santana B."/>
            <person name="Ovrebo C."/>
            <person name="Racz N."/>
            <person name="Riley R."/>
            <person name="Savchenko A."/>
            <person name="Shiryaev A."/>
            <person name="Soop K."/>
            <person name="Spirin V."/>
            <person name="Szebenyi C."/>
            <person name="Tomsovsky M."/>
            <person name="Tulloss R.E."/>
            <person name="Uehling J."/>
            <person name="Grigoriev I.V."/>
            <person name="Vagvolgyi C."/>
            <person name="Papp T."/>
            <person name="Martin F.M."/>
            <person name="Miettinen O."/>
            <person name="Hibbett D.S."/>
            <person name="Nagy L.G."/>
        </authorList>
    </citation>
    <scope>NUCLEOTIDE SEQUENCE [LARGE SCALE GENOMIC DNA]</scope>
    <source>
        <strain evidence="1 2">CBS 166.37</strain>
    </source>
</reference>
<evidence type="ECO:0000313" key="1">
    <source>
        <dbReference type="EMBL" id="TFK32572.1"/>
    </source>
</evidence>
<gene>
    <name evidence="1" type="ORF">BDQ12DRAFT_499932</name>
</gene>
<dbReference type="InterPro" id="IPR032675">
    <property type="entry name" value="LRR_dom_sf"/>
</dbReference>
<name>A0A5C3LIR1_9AGAR</name>
<dbReference type="STRING" id="68775.A0A5C3LIR1"/>
<dbReference type="Gene3D" id="3.80.10.10">
    <property type="entry name" value="Ribonuclease Inhibitor"/>
    <property type="match status" value="1"/>
</dbReference>
<evidence type="ECO:0008006" key="3">
    <source>
        <dbReference type="Google" id="ProtNLM"/>
    </source>
</evidence>